<dbReference type="PROSITE" id="PS51782">
    <property type="entry name" value="LYSM"/>
    <property type="match status" value="1"/>
</dbReference>
<dbReference type="PANTHER" id="PTHR33734:SF22">
    <property type="entry name" value="MEMBRANE-BOUND LYTIC MUREIN TRANSGLYCOSYLASE D"/>
    <property type="match status" value="1"/>
</dbReference>
<dbReference type="InterPro" id="IPR018392">
    <property type="entry name" value="LysM"/>
</dbReference>
<dbReference type="Gene3D" id="3.10.350.10">
    <property type="entry name" value="LysM domain"/>
    <property type="match status" value="2"/>
</dbReference>
<dbReference type="SMART" id="SM00257">
    <property type="entry name" value="LysM"/>
    <property type="match status" value="2"/>
</dbReference>
<dbReference type="Proteomes" id="UP000662074">
    <property type="component" value="Unassembled WGS sequence"/>
</dbReference>
<dbReference type="CDD" id="cd00118">
    <property type="entry name" value="LysM"/>
    <property type="match status" value="1"/>
</dbReference>
<dbReference type="InterPro" id="IPR036779">
    <property type="entry name" value="LysM_dom_sf"/>
</dbReference>
<protein>
    <recommendedName>
        <fullName evidence="1">LysM domain-containing protein</fullName>
    </recommendedName>
</protein>
<dbReference type="GO" id="GO:0008932">
    <property type="term" value="F:lytic endotransglycosylase activity"/>
    <property type="evidence" value="ECO:0007669"/>
    <property type="project" value="TreeGrafter"/>
</dbReference>
<comment type="caution">
    <text evidence="2">The sequence shown here is derived from an EMBL/GenBank/DDBJ whole genome shotgun (WGS) entry which is preliminary data.</text>
</comment>
<accession>A0A917N038</accession>
<sequence length="282" mass="30228">MASPLLDSVGVENQDGKKVILHKLEPKDNYYSVGRRYNIKPAAIIQFNGNASLRVGQVIKVPTELPFVSSTPIASTTPATEVASNDAVTEYKVSAGETLYAISRRFNIKVEDIISQNNLKSNNLTPGQILKIRSVAATVAPPTPPPAVVQQSTGVPAAKRDSALVAQTDSAANTAERRLPANRYGITERNERGVATYMDDTGLGLDPNKKLVLHRTAPIGTVLKITNPMTNRTTFAKVVGSFTENAATRDVIVVLTKSAADALGALDKRFQVNISYGTPSNE</sequence>
<keyword evidence="3" id="KW-1185">Reference proteome</keyword>
<organism evidence="2 3">
    <name type="scientific">Mucilaginibacter galii</name>
    <dbReference type="NCBI Taxonomy" id="2005073"/>
    <lineage>
        <taxon>Bacteria</taxon>
        <taxon>Pseudomonadati</taxon>
        <taxon>Bacteroidota</taxon>
        <taxon>Sphingobacteriia</taxon>
        <taxon>Sphingobacteriales</taxon>
        <taxon>Sphingobacteriaceae</taxon>
        <taxon>Mucilaginibacter</taxon>
    </lineage>
</organism>
<reference evidence="2" key="2">
    <citation type="submission" date="2020-09" db="EMBL/GenBank/DDBJ databases">
        <authorList>
            <person name="Sun Q."/>
            <person name="Sedlacek I."/>
        </authorList>
    </citation>
    <scope>NUCLEOTIDE SEQUENCE</scope>
    <source>
        <strain evidence="2">CCM 8711</strain>
    </source>
</reference>
<reference evidence="2" key="1">
    <citation type="journal article" date="2014" name="Int. J. Syst. Evol. Microbiol.">
        <title>Complete genome sequence of Corynebacterium casei LMG S-19264T (=DSM 44701T), isolated from a smear-ripened cheese.</title>
        <authorList>
            <consortium name="US DOE Joint Genome Institute (JGI-PGF)"/>
            <person name="Walter F."/>
            <person name="Albersmeier A."/>
            <person name="Kalinowski J."/>
            <person name="Ruckert C."/>
        </authorList>
    </citation>
    <scope>NUCLEOTIDE SEQUENCE</scope>
    <source>
        <strain evidence="2">CCM 8711</strain>
    </source>
</reference>
<gene>
    <name evidence="2" type="ORF">GCM10011425_01910</name>
</gene>
<dbReference type="PANTHER" id="PTHR33734">
    <property type="entry name" value="LYSM DOMAIN-CONTAINING GPI-ANCHORED PROTEIN 2"/>
    <property type="match status" value="1"/>
</dbReference>
<dbReference type="EMBL" id="BMDO01000001">
    <property type="protein sequence ID" value="GGI48979.1"/>
    <property type="molecule type" value="Genomic_DNA"/>
</dbReference>
<dbReference type="InterPro" id="IPR036908">
    <property type="entry name" value="RlpA-like_sf"/>
</dbReference>
<dbReference type="SUPFAM" id="SSF54106">
    <property type="entry name" value="LysM domain"/>
    <property type="match status" value="2"/>
</dbReference>
<evidence type="ECO:0000313" key="2">
    <source>
        <dbReference type="EMBL" id="GGI48979.1"/>
    </source>
</evidence>
<evidence type="ECO:0000313" key="3">
    <source>
        <dbReference type="Proteomes" id="UP000662074"/>
    </source>
</evidence>
<evidence type="ECO:0000259" key="1">
    <source>
        <dbReference type="PROSITE" id="PS51782"/>
    </source>
</evidence>
<name>A0A917N038_9SPHI</name>
<proteinExistence type="predicted"/>
<dbReference type="AlphaFoldDB" id="A0A917N038"/>
<dbReference type="Pfam" id="PF01476">
    <property type="entry name" value="LysM"/>
    <property type="match status" value="2"/>
</dbReference>
<dbReference type="Gene3D" id="2.40.40.10">
    <property type="entry name" value="RlpA-like domain"/>
    <property type="match status" value="1"/>
</dbReference>
<feature type="domain" description="LysM" evidence="1">
    <location>
        <begin position="89"/>
        <end position="132"/>
    </location>
</feature>